<keyword evidence="4" id="KW-1185">Reference proteome</keyword>
<evidence type="ECO:0000256" key="1">
    <source>
        <dbReference type="SAM" id="MobiDB-lite"/>
    </source>
</evidence>
<evidence type="ECO:0000259" key="2">
    <source>
        <dbReference type="PROSITE" id="PS50878"/>
    </source>
</evidence>
<dbReference type="Gene3D" id="3.60.10.10">
    <property type="entry name" value="Endonuclease/exonuclease/phosphatase"/>
    <property type="match status" value="1"/>
</dbReference>
<accession>A0AAN9GBC8</accession>
<dbReference type="Pfam" id="PF14529">
    <property type="entry name" value="Exo_endo_phos_2"/>
    <property type="match status" value="1"/>
</dbReference>
<dbReference type="EMBL" id="JBAMIC010000010">
    <property type="protein sequence ID" value="KAK7102708.1"/>
    <property type="molecule type" value="Genomic_DNA"/>
</dbReference>
<sequence length="887" mass="98647">MCVTETWLREAGDEAKCRDLAPPGYTTSSFPRSTATRGGGIAFVVSDKLRPHIKLTSDFPFSHSTFELAQLTLSFQQRVVNILTVYRPPPSKKNKFTDAKFLEQLPDFLEYANNLPGSLLIVGDFNYHFDTPSHSYTSKVLDVLNMFDLCQSVSEPTHVRGHIVDWVVFREEDGLVKSTSVEPSLSSDHYCVTCTLDFAKPPSPRVYREVRRLASMDVEAFKADFLADLPSLPSAEQLFRVLRAILDTHAPSTRRLVSNRPPSPWYSGVGPELQDAKRERRTAERQWRATGLTVHRQIFQAARNRVIAIVDHAKSAFFSSKILACTSVKQLFSVTNDILGKVTCSPLPTMFSVHELPQKFADFFTAKIALIREKLDSAVVPPSPVADRMYCGPALQRFEPVTSEFVKKVCLGASPKTCELDPIPSSLLCDCIDDLLPYLTHVINDSLTSGSFPDEFKPAIVRPLIKKPSLDKNSLKNFRPVSNLSFLSKITEKIVLSQLLTHLEQNHLLNTHQSAYRKNHSTETALLKIVNDILLGFDENQVSILTLLDLSSAFDTIDHEILLHRLQHSFGVHDLALSWVRSYLTNRTQTVCVNGIKSQPSALQYGVPQGSVLGPILFVLYASPVSDVISRHALSHESFADDTQLHQSAPLAEVDDLVSRTQDCITDLSDWMSLNKLQLNSDKTEVMLACPKKFLNHPSFPASLTVNELPISFSPSVRSLGVTLDPTLSFQKHISNICKSAYLEMRKISSVRHYLTTDATKTLVCSLVLSKIDYCNSLLAGLPKYLLHFKGSKITLPAWSSNLPSMNTPHPFFTLYTGCLSLKGSNTNSPLFLLPSFLVLPQNTCQNSSISTPPLVSFALPPTLDSSDSPQCKQRHVARGPSPIKPL</sequence>
<evidence type="ECO:0000313" key="4">
    <source>
        <dbReference type="Proteomes" id="UP001374579"/>
    </source>
</evidence>
<dbReference type="InterPro" id="IPR000477">
    <property type="entry name" value="RT_dom"/>
</dbReference>
<dbReference type="Proteomes" id="UP001374579">
    <property type="component" value="Unassembled WGS sequence"/>
</dbReference>
<dbReference type="PANTHER" id="PTHR46670:SF3">
    <property type="entry name" value="ENDONUCLEASE_EXONUCLEASE_PHOSPHATASE DOMAIN-CONTAINING PROTEIN"/>
    <property type="match status" value="1"/>
</dbReference>
<dbReference type="Pfam" id="PF00078">
    <property type="entry name" value="RVT_1"/>
    <property type="match status" value="1"/>
</dbReference>
<dbReference type="SUPFAM" id="SSF56219">
    <property type="entry name" value="DNase I-like"/>
    <property type="match status" value="1"/>
</dbReference>
<dbReference type="AlphaFoldDB" id="A0AAN9GBC8"/>
<evidence type="ECO:0000313" key="3">
    <source>
        <dbReference type="EMBL" id="KAK7102708.1"/>
    </source>
</evidence>
<reference evidence="3 4" key="1">
    <citation type="submission" date="2024-02" db="EMBL/GenBank/DDBJ databases">
        <title>Chromosome-scale genome assembly of the rough periwinkle Littorina saxatilis.</title>
        <authorList>
            <person name="De Jode A."/>
            <person name="Faria R."/>
            <person name="Formenti G."/>
            <person name="Sims Y."/>
            <person name="Smith T.P."/>
            <person name="Tracey A."/>
            <person name="Wood J.M.D."/>
            <person name="Zagrodzka Z.B."/>
            <person name="Johannesson K."/>
            <person name="Butlin R.K."/>
            <person name="Leder E.H."/>
        </authorList>
    </citation>
    <scope>NUCLEOTIDE SEQUENCE [LARGE SCALE GENOMIC DNA]</scope>
    <source>
        <strain evidence="3">Snail1</strain>
        <tissue evidence="3">Muscle</tissue>
    </source>
</reference>
<dbReference type="InterPro" id="IPR043502">
    <property type="entry name" value="DNA/RNA_pol_sf"/>
</dbReference>
<dbReference type="InterPro" id="IPR005135">
    <property type="entry name" value="Endo/exonuclease/phosphatase"/>
</dbReference>
<dbReference type="PANTHER" id="PTHR46670">
    <property type="entry name" value="ENDO/EXONUCLEASE/PHOSPHATASE DOMAIN-CONTAINING PROTEIN"/>
    <property type="match status" value="1"/>
</dbReference>
<dbReference type="InterPro" id="IPR036691">
    <property type="entry name" value="Endo/exonu/phosph_ase_sf"/>
</dbReference>
<organism evidence="3 4">
    <name type="scientific">Littorina saxatilis</name>
    <dbReference type="NCBI Taxonomy" id="31220"/>
    <lineage>
        <taxon>Eukaryota</taxon>
        <taxon>Metazoa</taxon>
        <taxon>Spiralia</taxon>
        <taxon>Lophotrochozoa</taxon>
        <taxon>Mollusca</taxon>
        <taxon>Gastropoda</taxon>
        <taxon>Caenogastropoda</taxon>
        <taxon>Littorinimorpha</taxon>
        <taxon>Littorinoidea</taxon>
        <taxon>Littorinidae</taxon>
        <taxon>Littorina</taxon>
    </lineage>
</organism>
<dbReference type="PROSITE" id="PS50878">
    <property type="entry name" value="RT_POL"/>
    <property type="match status" value="1"/>
</dbReference>
<dbReference type="SUPFAM" id="SSF56672">
    <property type="entry name" value="DNA/RNA polymerases"/>
    <property type="match status" value="1"/>
</dbReference>
<gene>
    <name evidence="3" type="ORF">V1264_020890</name>
</gene>
<dbReference type="CDD" id="cd01650">
    <property type="entry name" value="RT_nLTR_like"/>
    <property type="match status" value="1"/>
</dbReference>
<feature type="region of interest" description="Disordered" evidence="1">
    <location>
        <begin position="865"/>
        <end position="887"/>
    </location>
</feature>
<protein>
    <recommendedName>
        <fullName evidence="2">Reverse transcriptase domain-containing protein</fullName>
    </recommendedName>
</protein>
<dbReference type="GO" id="GO:0003824">
    <property type="term" value="F:catalytic activity"/>
    <property type="evidence" value="ECO:0007669"/>
    <property type="project" value="InterPro"/>
</dbReference>
<feature type="domain" description="Reverse transcriptase" evidence="2">
    <location>
        <begin position="445"/>
        <end position="724"/>
    </location>
</feature>
<proteinExistence type="predicted"/>
<comment type="caution">
    <text evidence="3">The sequence shown here is derived from an EMBL/GenBank/DDBJ whole genome shotgun (WGS) entry which is preliminary data.</text>
</comment>
<name>A0AAN9GBC8_9CAEN</name>